<evidence type="ECO:0000313" key="3">
    <source>
        <dbReference type="Proteomes" id="UP001172756"/>
    </source>
</evidence>
<dbReference type="Proteomes" id="UP001172756">
    <property type="component" value="Unassembled WGS sequence"/>
</dbReference>
<feature type="domain" description="Pyridoxamine 5'-phosphate oxidase N-terminal" evidence="1">
    <location>
        <begin position="9"/>
        <end position="100"/>
    </location>
</feature>
<dbReference type="InterPro" id="IPR012349">
    <property type="entry name" value="Split_barrel_FMN-bd"/>
</dbReference>
<sequence length="141" mass="14605">MGDGTGRAALRAMLVETAVWTMATRTEGGALRSRPVTLFPDAPGGGADALVLTAASSRKAVDLERWPEVALAGPVAGGWLAAGGTARVIRDPAQVARHVSRLAPGVPAEGVCVLAVTLDEARRWTVLSSDPFDNQVEPLLP</sequence>
<accession>A0AB35MIH0</accession>
<dbReference type="InterPro" id="IPR011576">
    <property type="entry name" value="Pyridox_Oxase_N"/>
</dbReference>
<proteinExistence type="predicted"/>
<dbReference type="AlphaFoldDB" id="A0AB35MIH0"/>
<dbReference type="Pfam" id="PF01243">
    <property type="entry name" value="PNPOx_N"/>
    <property type="match status" value="1"/>
</dbReference>
<dbReference type="RefSeq" id="WP_301160406.1">
    <property type="nucleotide sequence ID" value="NZ_JAUHQB010000005.1"/>
</dbReference>
<evidence type="ECO:0000259" key="1">
    <source>
        <dbReference type="Pfam" id="PF01243"/>
    </source>
</evidence>
<gene>
    <name evidence="2" type="ORF">QQ002_08520</name>
</gene>
<dbReference type="EMBL" id="JAUHQB010000005">
    <property type="protein sequence ID" value="MDN4483576.1"/>
    <property type="molecule type" value="Genomic_DNA"/>
</dbReference>
<dbReference type="SUPFAM" id="SSF50475">
    <property type="entry name" value="FMN-binding split barrel"/>
    <property type="match status" value="1"/>
</dbReference>
<organism evidence="2 3">
    <name type="scientific">Demequina lignilytica</name>
    <dbReference type="NCBI Taxonomy" id="3051663"/>
    <lineage>
        <taxon>Bacteria</taxon>
        <taxon>Bacillati</taxon>
        <taxon>Actinomycetota</taxon>
        <taxon>Actinomycetes</taxon>
        <taxon>Micrococcales</taxon>
        <taxon>Demequinaceae</taxon>
        <taxon>Demequina</taxon>
    </lineage>
</organism>
<evidence type="ECO:0000313" key="2">
    <source>
        <dbReference type="EMBL" id="MDN4483576.1"/>
    </source>
</evidence>
<comment type="caution">
    <text evidence="2">The sequence shown here is derived from an EMBL/GenBank/DDBJ whole genome shotgun (WGS) entry which is preliminary data.</text>
</comment>
<protein>
    <submittedName>
        <fullName evidence="2">Pyridoxamine 5'-phosphate oxidase family protein</fullName>
    </submittedName>
</protein>
<reference evidence="2 3" key="1">
    <citation type="submission" date="2023-06" db="EMBL/GenBank/DDBJ databases">
        <title>SYSU T0a273.</title>
        <authorList>
            <person name="Gao L."/>
            <person name="Fang B.-Z."/>
            <person name="Li W.-J."/>
        </authorList>
    </citation>
    <scope>NUCLEOTIDE SEQUENCE [LARGE SCALE GENOMIC DNA]</scope>
    <source>
        <strain evidence="2 3">SYSU T0a273</strain>
    </source>
</reference>
<dbReference type="Gene3D" id="2.30.110.10">
    <property type="entry name" value="Electron Transport, Fmn-binding Protein, Chain A"/>
    <property type="match status" value="1"/>
</dbReference>
<name>A0AB35MIH0_9MICO</name>